<dbReference type="AlphaFoldDB" id="A0A0G3CCJ7"/>
<dbReference type="Proteomes" id="UP000035331">
    <property type="component" value="Chromosome"/>
</dbReference>
<organism evidence="1 2">
    <name type="scientific">Methanosarcina barkeri CM1</name>
    <dbReference type="NCBI Taxonomy" id="796385"/>
    <lineage>
        <taxon>Archaea</taxon>
        <taxon>Methanobacteriati</taxon>
        <taxon>Methanobacteriota</taxon>
        <taxon>Stenosarchaea group</taxon>
        <taxon>Methanomicrobia</taxon>
        <taxon>Methanosarcinales</taxon>
        <taxon>Methanosarcinaceae</taxon>
        <taxon>Methanosarcina</taxon>
    </lineage>
</organism>
<accession>A0A0G3CCJ7</accession>
<proteinExistence type="predicted"/>
<dbReference type="PATRIC" id="fig|796385.3.peg.3298"/>
<reference evidence="2" key="1">
    <citation type="submission" date="2014-06" db="EMBL/GenBank/DDBJ databases">
        <title>The complete genome sequence of Methanosarcina barkeri CM1.</title>
        <authorList>
            <consortium name="Pastoral Greenhouse Gas Research Consortium"/>
            <person name="Lambie S.C."/>
            <person name="Leahy S.C."/>
            <person name="Kelly W.J."/>
            <person name="Li D."/>
            <person name="Reilly K."/>
            <person name="Attwood G.T."/>
            <person name="Altermann E."/>
        </authorList>
    </citation>
    <scope>NUCLEOTIDE SEQUENCE [LARGE SCALE GENOMIC DNA]</scope>
    <source>
        <strain evidence="2">CM1</strain>
    </source>
</reference>
<evidence type="ECO:0000313" key="1">
    <source>
        <dbReference type="EMBL" id="AKJ39686.1"/>
    </source>
</evidence>
<protein>
    <submittedName>
        <fullName evidence="1">Uncharacterized protein</fullName>
    </submittedName>
</protein>
<dbReference type="EMBL" id="CP008746">
    <property type="protein sequence ID" value="AKJ39686.1"/>
    <property type="molecule type" value="Genomic_DNA"/>
</dbReference>
<reference evidence="1 2" key="2">
    <citation type="journal article" date="2015" name="Stand. Genomic Sci.">
        <title>The complete genome sequence of the rumen methanogen Methanosarcina barkeri CM1.</title>
        <authorList>
            <person name="Lambie S.C."/>
            <person name="Kelly W.J."/>
            <person name="Leahy S.C."/>
            <person name="Li D."/>
            <person name="Reilly K."/>
            <person name="McAllister T.A."/>
            <person name="Valle E.R."/>
            <person name="Attwood G.T."/>
            <person name="Altermann E."/>
        </authorList>
    </citation>
    <scope>NUCLEOTIDE SEQUENCE [LARGE SCALE GENOMIC DNA]</scope>
    <source>
        <strain evidence="1 2">CM1</strain>
    </source>
</reference>
<name>A0A0G3CCJ7_METBA</name>
<gene>
    <name evidence="1" type="ORF">MCM1_2684</name>
</gene>
<sequence length="372" mass="43847">MYAENILLLGAGFTKNFGGLLASEMWAEIFNNEKIQAQPRIKKLMLNNFDYESVYYSVLEGLEDKESLLPTLKFKRKEKDAIQEATKAAYDTIDETLLRRLRKYPEIEWIHNTDTLFFNFGNTKNKSFIFTLNQDLFIERFYQNPLEPRDPTKIYILRLCIPGIDKYPVWYMNRDSFYDFIPFSTDEEREQFYNLKKEDYYLLPNEDVLNSRKENLLKKESYFLIKLHGSYNWISSNGSKSMVIGRGKTEQINNEPLLRFYFDTFKEVLSQDKRRLLVIGYGFGDEHINSVISNAVKNHGLKIYILSPESPKSFKEKLCDGCGKSKDIINIWNGVSGYFQCVEDVLLKDTYGNQSEKEHFYNVFFGKNNWKL</sequence>
<dbReference type="Pfam" id="PF13289">
    <property type="entry name" value="SIR2_2"/>
    <property type="match status" value="1"/>
</dbReference>
<evidence type="ECO:0000313" key="2">
    <source>
        <dbReference type="Proteomes" id="UP000035331"/>
    </source>
</evidence>